<gene>
    <name evidence="1" type="ORF">SDC9_114440</name>
</gene>
<comment type="caution">
    <text evidence="1">The sequence shown here is derived from an EMBL/GenBank/DDBJ whole genome shotgun (WGS) entry which is preliminary data.</text>
</comment>
<organism evidence="1">
    <name type="scientific">bioreactor metagenome</name>
    <dbReference type="NCBI Taxonomy" id="1076179"/>
    <lineage>
        <taxon>unclassified sequences</taxon>
        <taxon>metagenomes</taxon>
        <taxon>ecological metagenomes</taxon>
    </lineage>
</organism>
<accession>A0A645BQJ9</accession>
<dbReference type="AlphaFoldDB" id="A0A645BQJ9"/>
<evidence type="ECO:0008006" key="2">
    <source>
        <dbReference type="Google" id="ProtNLM"/>
    </source>
</evidence>
<protein>
    <recommendedName>
        <fullName evidence="2">Tetratricopeptide repeat protein</fullName>
    </recommendedName>
</protein>
<proteinExistence type="predicted"/>
<evidence type="ECO:0000313" key="1">
    <source>
        <dbReference type="EMBL" id="MPM67517.1"/>
    </source>
</evidence>
<sequence>MMNDNVRNDNMALITICNQVRELIRQKKLNECEEIIKQAMSAYPHAPEPHNLMGIQLENAGDHLNAMKHFRAAWALDPTYLPARYNLDQYADIFCAIRKDAYFIEDCDQKKNQVLYKIEYDEKGIRHLVKRDHTK</sequence>
<dbReference type="Gene3D" id="1.25.40.10">
    <property type="entry name" value="Tetratricopeptide repeat domain"/>
    <property type="match status" value="1"/>
</dbReference>
<dbReference type="SUPFAM" id="SSF48452">
    <property type="entry name" value="TPR-like"/>
    <property type="match status" value="1"/>
</dbReference>
<dbReference type="InterPro" id="IPR011990">
    <property type="entry name" value="TPR-like_helical_dom_sf"/>
</dbReference>
<reference evidence="1" key="1">
    <citation type="submission" date="2019-08" db="EMBL/GenBank/DDBJ databases">
        <authorList>
            <person name="Kucharzyk K."/>
            <person name="Murdoch R.W."/>
            <person name="Higgins S."/>
            <person name="Loffler F."/>
        </authorList>
    </citation>
    <scope>NUCLEOTIDE SEQUENCE</scope>
</reference>
<name>A0A645BQJ9_9ZZZZ</name>
<dbReference type="EMBL" id="VSSQ01021739">
    <property type="protein sequence ID" value="MPM67517.1"/>
    <property type="molecule type" value="Genomic_DNA"/>
</dbReference>